<organism evidence="1 2">
    <name type="scientific">Rhynchospora tenuis</name>
    <dbReference type="NCBI Taxonomy" id="198213"/>
    <lineage>
        <taxon>Eukaryota</taxon>
        <taxon>Viridiplantae</taxon>
        <taxon>Streptophyta</taxon>
        <taxon>Embryophyta</taxon>
        <taxon>Tracheophyta</taxon>
        <taxon>Spermatophyta</taxon>
        <taxon>Magnoliopsida</taxon>
        <taxon>Liliopsida</taxon>
        <taxon>Poales</taxon>
        <taxon>Cyperaceae</taxon>
        <taxon>Cyperoideae</taxon>
        <taxon>Rhynchosporeae</taxon>
        <taxon>Rhynchospora</taxon>
    </lineage>
</organism>
<gene>
    <name evidence="1" type="ORF">LUZ61_012487</name>
</gene>
<evidence type="ECO:0008006" key="3">
    <source>
        <dbReference type="Google" id="ProtNLM"/>
    </source>
</evidence>
<dbReference type="Proteomes" id="UP001210211">
    <property type="component" value="Unassembled WGS sequence"/>
</dbReference>
<dbReference type="InterPro" id="IPR036691">
    <property type="entry name" value="Endo/exonu/phosph_ase_sf"/>
</dbReference>
<comment type="caution">
    <text evidence="1">The sequence shown here is derived from an EMBL/GenBank/DDBJ whole genome shotgun (WGS) entry which is preliminary data.</text>
</comment>
<name>A0AAD6A2Y8_9POAL</name>
<proteinExistence type="predicted"/>
<evidence type="ECO:0000313" key="1">
    <source>
        <dbReference type="EMBL" id="KAJ3708782.1"/>
    </source>
</evidence>
<keyword evidence="2" id="KW-1185">Reference proteome</keyword>
<dbReference type="PANTHER" id="PTHR33116">
    <property type="entry name" value="REVERSE TRANSCRIPTASE ZINC-BINDING DOMAIN-CONTAINING PROTEIN-RELATED-RELATED"/>
    <property type="match status" value="1"/>
</dbReference>
<sequence length="791" mass="90691">MLRWMNDRSTLCTDFAIMDAFNTFISELHLYDVTLSNRKFTWSNRQPVPTFSRLDRVLLSPAWLQVFPSFSLVAIPQIASDHCPLLFRSRGLPSTCKPYRLEKFWLLQRDFAHLTSSVWGATTTDVDNPMQRFYNRTKTLHKASRSWHNVNHGSISLVLQNTKTFITFLDLLEELRPLTALEGRFRVLLRERAFQLANWLDMRWHQRSRVKWLRCGDRNTRYFHTIASAKSRKKTISSLSIHGRSLTNKLEIVSACTDFFVQLLGTQAQVLPFAPASLYPEHDLLPDLALPFLEEEIKHAVNALANDKACGPDGLPNEFAKLHWTSIKHDILATFASLHEGTLNLQGHNLAHIVLVSKSEPAIEISDFRPISIINYIPKLISKVLANRLAPFMPNLISSSQSGFLAGRLILRCEPQQLPITYLGLPLSTGRPTRICFQKLIDRINKRLAGWKSATLSRAGRILLAKTVLSAMPVFFMSAFKLPKWVVKAIDKARRAFIWGRSGSTSLNLLAWDRVCLPKPFGGLGVPDLQLMNVALLLKWWWRLYRNKNSLWSYFASKIFSKHVGNDSPLVWKKEGSFFWKDLISLRFFFQLSTTVVLGNGNQTSFWFDCWQGKPLSYLLPSTRPQEKPPLPDCTVGKAVQRFFKLFPAPFTVQIASLASQLNTTLCDTGQDHLIWKWNANGSFSVSSCYNVLATAGKIRSPLAFIWNLSVPPNLKTFLFLLGSDRIFHQRRIEEDRHEESFTCLFLYQTPNITIQLHCTTIINNSLQFQHKYLPNQKKEIQNPPKPKTRY</sequence>
<evidence type="ECO:0000313" key="2">
    <source>
        <dbReference type="Proteomes" id="UP001210211"/>
    </source>
</evidence>
<reference evidence="1 2" key="1">
    <citation type="journal article" date="2022" name="Cell">
        <title>Repeat-based holocentromeres influence genome architecture and karyotype evolution.</title>
        <authorList>
            <person name="Hofstatter P.G."/>
            <person name="Thangavel G."/>
            <person name="Lux T."/>
            <person name="Neumann P."/>
            <person name="Vondrak T."/>
            <person name="Novak P."/>
            <person name="Zhang M."/>
            <person name="Costa L."/>
            <person name="Castellani M."/>
            <person name="Scott A."/>
            <person name="Toegelov H."/>
            <person name="Fuchs J."/>
            <person name="Mata-Sucre Y."/>
            <person name="Dias Y."/>
            <person name="Vanzela A.L.L."/>
            <person name="Huettel B."/>
            <person name="Almeida C.C.S."/>
            <person name="Simkova H."/>
            <person name="Souza G."/>
            <person name="Pedrosa-Harand A."/>
            <person name="Macas J."/>
            <person name="Mayer K.F.X."/>
            <person name="Houben A."/>
            <person name="Marques A."/>
        </authorList>
    </citation>
    <scope>NUCLEOTIDE SEQUENCE [LARGE SCALE GENOMIC DNA]</scope>
    <source>
        <strain evidence="1">RhyTen1mFocal</strain>
    </source>
</reference>
<protein>
    <recommendedName>
        <fullName evidence="3">Reverse transcriptase domain-containing protein</fullName>
    </recommendedName>
</protein>
<dbReference type="EMBL" id="JAMRDG010000001">
    <property type="protein sequence ID" value="KAJ3708782.1"/>
    <property type="molecule type" value="Genomic_DNA"/>
</dbReference>
<dbReference type="SUPFAM" id="SSF56219">
    <property type="entry name" value="DNase I-like"/>
    <property type="match status" value="1"/>
</dbReference>
<accession>A0AAD6A2Y8</accession>
<dbReference type="Gene3D" id="3.60.10.10">
    <property type="entry name" value="Endonuclease/exonuclease/phosphatase"/>
    <property type="match status" value="1"/>
</dbReference>
<dbReference type="PANTHER" id="PTHR33116:SF78">
    <property type="entry name" value="OS12G0587133 PROTEIN"/>
    <property type="match status" value="1"/>
</dbReference>
<dbReference type="AlphaFoldDB" id="A0AAD6A2Y8"/>